<accession>A0A6A6XSR5</accession>
<feature type="transmembrane region" description="Helical" evidence="1">
    <location>
        <begin position="411"/>
        <end position="434"/>
    </location>
</feature>
<keyword evidence="1" id="KW-1133">Transmembrane helix</keyword>
<reference evidence="2" key="1">
    <citation type="journal article" date="2020" name="Stud. Mycol.">
        <title>101 Dothideomycetes genomes: a test case for predicting lifestyles and emergence of pathogens.</title>
        <authorList>
            <person name="Haridas S."/>
            <person name="Albert R."/>
            <person name="Binder M."/>
            <person name="Bloem J."/>
            <person name="Labutti K."/>
            <person name="Salamov A."/>
            <person name="Andreopoulos B."/>
            <person name="Baker S."/>
            <person name="Barry K."/>
            <person name="Bills G."/>
            <person name="Bluhm B."/>
            <person name="Cannon C."/>
            <person name="Castanera R."/>
            <person name="Culley D."/>
            <person name="Daum C."/>
            <person name="Ezra D."/>
            <person name="Gonzalez J."/>
            <person name="Henrissat B."/>
            <person name="Kuo A."/>
            <person name="Liang C."/>
            <person name="Lipzen A."/>
            <person name="Lutzoni F."/>
            <person name="Magnuson J."/>
            <person name="Mondo S."/>
            <person name="Nolan M."/>
            <person name="Ohm R."/>
            <person name="Pangilinan J."/>
            <person name="Park H.-J."/>
            <person name="Ramirez L."/>
            <person name="Alfaro M."/>
            <person name="Sun H."/>
            <person name="Tritt A."/>
            <person name="Yoshinaga Y."/>
            <person name="Zwiers L.-H."/>
            <person name="Turgeon B."/>
            <person name="Goodwin S."/>
            <person name="Spatafora J."/>
            <person name="Crous P."/>
            <person name="Grigoriev I."/>
        </authorList>
    </citation>
    <scope>NUCLEOTIDE SEQUENCE</scope>
    <source>
        <strain evidence="2">CBS 109.77</strain>
    </source>
</reference>
<evidence type="ECO:0000313" key="2">
    <source>
        <dbReference type="EMBL" id="KAF2799065.1"/>
    </source>
</evidence>
<sequence length="569" mass="63478">MFDFCSDRLLECEERFSERNGHRFVEIWDSSNDQKPTYRSGELKGDEIAGWVNEDTSANGLIQSGLRVLLSPKPTGKPSSGKLPFSRPTYRFLSHAWRIPSIFLRAVTQKLSIVTQCAVASTYVSPNNSPTNSVPQKYKRNGEEISKISDDSKCLLVRGDIDWTWDYTLLLTFDPTTRITYALIVGLTAVEIDLVHSYLSSPEVTSSPLLATHPMLLPVILLDLATDDTSSLLKVRIKSLGQIQQQTGMDRFNSLKSAAVAVGSRTSIGGKEKDRFELDLDAVMLRLTCLSDWVAAQRGFIGIQERVVDFVGRMMADSIPEVETADASSRDSVVTMFQERLAFVKESLLAAEQKCQYLERSINAQVQTIYSLIGQKDNRLNILAANSSCQIASDSRRIAILTRRDSTDMRIIAAVTLIFLPGTFVATVFSTGMFDWGSGDPTPSPNAGGSGTDAGHGRTVSGYIWVYFMLTGVLTLVVLIAWVLFSWVQNRKMMRQFGIDPEQGSEVDDGGARRDTEMTLVDEQRAGRRARVFKEFQRWREEAGGSLRWWGRGRMDECHGVLREELKSA</sequence>
<gene>
    <name evidence="2" type="ORF">K505DRAFT_356955</name>
</gene>
<dbReference type="AlphaFoldDB" id="A0A6A6XSR5"/>
<keyword evidence="1" id="KW-0472">Membrane</keyword>
<dbReference type="OrthoDB" id="2830640at2759"/>
<dbReference type="Gene3D" id="1.20.58.340">
    <property type="entry name" value="Magnesium transport protein CorA, transmembrane region"/>
    <property type="match status" value="1"/>
</dbReference>
<keyword evidence="3" id="KW-1185">Reference proteome</keyword>
<name>A0A6A6XSR5_9PLEO</name>
<dbReference type="EMBL" id="MU001771">
    <property type="protein sequence ID" value="KAF2799065.1"/>
    <property type="molecule type" value="Genomic_DNA"/>
</dbReference>
<keyword evidence="1" id="KW-0812">Transmembrane</keyword>
<dbReference type="Proteomes" id="UP000799757">
    <property type="component" value="Unassembled WGS sequence"/>
</dbReference>
<evidence type="ECO:0000313" key="3">
    <source>
        <dbReference type="Proteomes" id="UP000799757"/>
    </source>
</evidence>
<proteinExistence type="predicted"/>
<protein>
    <recommendedName>
        <fullName evidence="4">Cora-domain-containing protein</fullName>
    </recommendedName>
</protein>
<organism evidence="2 3">
    <name type="scientific">Melanomma pulvis-pyrius CBS 109.77</name>
    <dbReference type="NCBI Taxonomy" id="1314802"/>
    <lineage>
        <taxon>Eukaryota</taxon>
        <taxon>Fungi</taxon>
        <taxon>Dikarya</taxon>
        <taxon>Ascomycota</taxon>
        <taxon>Pezizomycotina</taxon>
        <taxon>Dothideomycetes</taxon>
        <taxon>Pleosporomycetidae</taxon>
        <taxon>Pleosporales</taxon>
        <taxon>Melanommataceae</taxon>
        <taxon>Melanomma</taxon>
    </lineage>
</organism>
<evidence type="ECO:0000256" key="1">
    <source>
        <dbReference type="SAM" id="Phobius"/>
    </source>
</evidence>
<evidence type="ECO:0008006" key="4">
    <source>
        <dbReference type="Google" id="ProtNLM"/>
    </source>
</evidence>
<feature type="transmembrane region" description="Helical" evidence="1">
    <location>
        <begin position="464"/>
        <end position="485"/>
    </location>
</feature>